<sequence length="450" mass="48441">MKKTIFYIAILSVMMGCKKTSYVPVFDKTPQERAADQIKLVSTTLTSAPNGWIATLPTFGGGGYGFYVTFDNQQNVTMYGDMTNDAASTVAKSYYRVKQDIGTDLVFDTYNYISMLDDPNNAVLGGTAKVGFSSDIEFIFDRINGDSIIFVGKKYRQPFKLVKATAAQQATYASGGYLTAIDKFKNFFTTIKNPYIEIVSGGATLKAGISVNTTNNLAAGKRVSLSGLLADGVTAGSGVSKFAFKLDGADLLGPGLVYQGVTLIRMAWKDATTMAFYDTNGKEYIVKSNPVPLTPLSSLFGYQTTYPYKKITIPTAGLPTGVTSGFTAVYNQMVALFVASGRSVTSTTFTLTSNTTFSVAVAYMSGTSAFTATVNFGYTRNGDVITLDNIPVVTSDNNWNTRAIQLKPLADYIVSGPFKIDWVTSTTPNSPNLGGLYRTADPTSFIYGTL</sequence>
<keyword evidence="2" id="KW-1185">Reference proteome</keyword>
<proteinExistence type="predicted"/>
<organism evidence="1 2">
    <name type="scientific">Pedobacter albus</name>
    <dbReference type="NCBI Taxonomy" id="3113905"/>
    <lineage>
        <taxon>Bacteria</taxon>
        <taxon>Pseudomonadati</taxon>
        <taxon>Bacteroidota</taxon>
        <taxon>Sphingobacteriia</taxon>
        <taxon>Sphingobacteriales</taxon>
        <taxon>Sphingobacteriaceae</taxon>
        <taxon>Pedobacter</taxon>
    </lineage>
</organism>
<evidence type="ECO:0000313" key="2">
    <source>
        <dbReference type="Proteomes" id="UP001336835"/>
    </source>
</evidence>
<accession>A0ABU7I983</accession>
<dbReference type="InterPro" id="IPR025396">
    <property type="entry name" value="DUF4302"/>
</dbReference>
<comment type="caution">
    <text evidence="1">The sequence shown here is derived from an EMBL/GenBank/DDBJ whole genome shotgun (WGS) entry which is preliminary data.</text>
</comment>
<dbReference type="Pfam" id="PF14135">
    <property type="entry name" value="DUF4302"/>
    <property type="match status" value="1"/>
</dbReference>
<reference evidence="1 2" key="1">
    <citation type="submission" date="2024-01" db="EMBL/GenBank/DDBJ databases">
        <title>Pedobacter sp. nov., isolated from fresh soil.</title>
        <authorList>
            <person name="Le N.T.T."/>
        </authorList>
    </citation>
    <scope>NUCLEOTIDE SEQUENCE [LARGE SCALE GENOMIC DNA]</scope>
    <source>
        <strain evidence="1 2">KR3-3</strain>
    </source>
</reference>
<dbReference type="PROSITE" id="PS51257">
    <property type="entry name" value="PROKAR_LIPOPROTEIN"/>
    <property type="match status" value="1"/>
</dbReference>
<dbReference type="Proteomes" id="UP001336835">
    <property type="component" value="Unassembled WGS sequence"/>
</dbReference>
<dbReference type="RefSeq" id="WP_330108353.1">
    <property type="nucleotide sequence ID" value="NZ_JAZDQT010000002.1"/>
</dbReference>
<name>A0ABU7I983_9SPHI</name>
<gene>
    <name evidence="1" type="ORF">VRU48_13025</name>
</gene>
<evidence type="ECO:0000313" key="1">
    <source>
        <dbReference type="EMBL" id="MEE1946037.1"/>
    </source>
</evidence>
<protein>
    <submittedName>
        <fullName evidence="1">DUF4302 domain-containing protein</fullName>
    </submittedName>
</protein>
<dbReference type="EMBL" id="JAZDQT010000002">
    <property type="protein sequence ID" value="MEE1946037.1"/>
    <property type="molecule type" value="Genomic_DNA"/>
</dbReference>